<name>A0ABR3HL90_LOXSC</name>
<dbReference type="PRINTS" id="PR01078">
    <property type="entry name" value="AMINACHANNEL"/>
</dbReference>
<evidence type="ECO:0000256" key="8">
    <source>
        <dbReference type="ARBA" id="ARBA00023065"/>
    </source>
</evidence>
<dbReference type="Pfam" id="PF00858">
    <property type="entry name" value="ASC"/>
    <property type="match status" value="2"/>
</dbReference>
<evidence type="ECO:0000256" key="5">
    <source>
        <dbReference type="ARBA" id="ARBA00022692"/>
    </source>
</evidence>
<dbReference type="InterPro" id="IPR001873">
    <property type="entry name" value="ENaC"/>
</dbReference>
<evidence type="ECO:0000256" key="3">
    <source>
        <dbReference type="ARBA" id="ARBA00022448"/>
    </source>
</evidence>
<evidence type="ECO:0000256" key="10">
    <source>
        <dbReference type="ARBA" id="ARBA00023201"/>
    </source>
</evidence>
<protein>
    <recommendedName>
        <fullName evidence="17">Pickpocket protein 28</fullName>
    </recommendedName>
</protein>
<evidence type="ECO:0000256" key="14">
    <source>
        <dbReference type="SAM" id="Phobius"/>
    </source>
</evidence>
<keyword evidence="8 12" id="KW-0406">Ion transport</keyword>
<evidence type="ECO:0000313" key="15">
    <source>
        <dbReference type="EMBL" id="KAL0871169.1"/>
    </source>
</evidence>
<sequence>MEYLIDYSENSNLHGLKYIGEKERTLLEKLFWLTIFIVCVVFCALLIQKVWKKWNETPVIVTFAENTTPVWQIPYPAVTICLETKAMQTKYNFTDHFHLMNDTKKRENMTDAAREMYEDLSLICDDHLSFAFGRKISNGSRTVKNIKSVSPNLTETFFACNWQDVPKENCSFLFSPILTEEGLCYTFNMLPAEKLFRVENLHKDYHYLELSPQVLNNVTLENMSWNLETGYPENTPIETYPHRGSGYGAKSGMAFIMKTNKIALDYLCRGPVQGFKILLHNPAELPRLSQQYFRSPLSQEVVVAVKPNMMTTSDGLKPYLPERRKCYFPYERYLRYFKIYTQSNCEMECLSNFTYAKCGCVHFGLPHAPDMKVCNTGKVACMKATQNELVLADIASGLNIQDTLNDTVLQARKVANKCQCLPACTSIEYEAETSQANFDWKALSRANKVPISKADEDMLYSRVMVFFKEPQFITSRRSELYGQTDFLANCGGLLGLFMGFSILSVVEIVYFLSLRILCAIWRRNTDRSNKHRELSDGVTNDNDNDNDYTKPENYNSPKSNSVGKQNDLEENHNNHQLENLKKTKRGKRNAIMEYLIDYTENSNLHGLKYIGEKERTLVEKLFWLTIFIVCVVFCSLLILKVWKKWNETPVIVSFAENTTPVWQIPYPAVTLCFETKAMQTKYNFTENFHLYNETKKRENMTDADREMYEDLSLVCDDHLAFAVGRKYCNASETVENIKSVAPNLTETFFGCKWQDIPKEDCSHIFSPILTEEGLCYTFNMLPAEKLFRVENLHKDYPYLEIDSNGLNNVDLKDMSWNLETGYPANTPIETYPHRGSGYGAKSGMAFVMKTKEVALDYLCRGPVQGFKILLHNPAELPRLSQQYFRSPLSQEVVVAVKPNMMTTSDGLKPYLPERRKCYFPYERYLRYFKVYTQSNCEMECLANFTNARCGCVHFGMPHAPDMKVCNTGKVACMKAAQSELVLADIGSGLNIQEKLNDTVLEARKVASKCQCLPACTSIEYEAETSQADYDWKAIFRAYRYPIPPEELDMLYARVMVFFKEPQFITSRRSELYGQTDFLANCGGLLGLFMGFSILSVVEIVYFLTLRLICVIWRRSKKHRELEGVVDDYKKPEKFPLD</sequence>
<dbReference type="Gene3D" id="1.10.287.770">
    <property type="entry name" value="YojJ-like"/>
    <property type="match status" value="2"/>
</dbReference>
<accession>A0ABR3HL90</accession>
<evidence type="ECO:0000256" key="11">
    <source>
        <dbReference type="ARBA" id="ARBA00023303"/>
    </source>
</evidence>
<keyword evidence="11 12" id="KW-0407">Ion channel</keyword>
<dbReference type="Proteomes" id="UP001549920">
    <property type="component" value="Unassembled WGS sequence"/>
</dbReference>
<feature type="compositionally biased region" description="Basic and acidic residues" evidence="13">
    <location>
        <begin position="566"/>
        <end position="580"/>
    </location>
</feature>
<evidence type="ECO:0000256" key="2">
    <source>
        <dbReference type="ARBA" id="ARBA00007193"/>
    </source>
</evidence>
<dbReference type="EMBL" id="JBEUOH010000017">
    <property type="protein sequence ID" value="KAL0871169.1"/>
    <property type="molecule type" value="Genomic_DNA"/>
</dbReference>
<evidence type="ECO:0000256" key="7">
    <source>
        <dbReference type="ARBA" id="ARBA00023053"/>
    </source>
</evidence>
<keyword evidence="4 12" id="KW-0894">Sodium channel</keyword>
<evidence type="ECO:0000256" key="4">
    <source>
        <dbReference type="ARBA" id="ARBA00022461"/>
    </source>
</evidence>
<keyword evidence="10 12" id="KW-0739">Sodium transport</keyword>
<evidence type="ECO:0000256" key="6">
    <source>
        <dbReference type="ARBA" id="ARBA00022989"/>
    </source>
</evidence>
<gene>
    <name evidence="15" type="ORF">ABMA27_004945</name>
</gene>
<reference evidence="15 16" key="1">
    <citation type="submission" date="2024-06" db="EMBL/GenBank/DDBJ databases">
        <title>A chromosome-level genome assembly of beet webworm, Loxostege sticticalis.</title>
        <authorList>
            <person name="Zhang Y."/>
        </authorList>
    </citation>
    <scope>NUCLEOTIDE SEQUENCE [LARGE SCALE GENOMIC DNA]</scope>
    <source>
        <strain evidence="15">AQ026</strain>
        <tissue evidence="15">Whole body</tissue>
    </source>
</reference>
<feature type="transmembrane region" description="Helical" evidence="14">
    <location>
        <begin position="493"/>
        <end position="521"/>
    </location>
</feature>
<comment type="subcellular location">
    <subcellularLocation>
        <location evidence="1">Membrane</location>
        <topology evidence="1">Multi-pass membrane protein</topology>
    </subcellularLocation>
</comment>
<keyword evidence="16" id="KW-1185">Reference proteome</keyword>
<feature type="transmembrane region" description="Helical" evidence="14">
    <location>
        <begin position="1084"/>
        <end position="1109"/>
    </location>
</feature>
<feature type="region of interest" description="Disordered" evidence="13">
    <location>
        <begin position="531"/>
        <end position="580"/>
    </location>
</feature>
<keyword evidence="9 14" id="KW-0472">Membrane</keyword>
<keyword evidence="7" id="KW-0915">Sodium</keyword>
<dbReference type="Gene3D" id="2.60.470.10">
    <property type="entry name" value="Acid-sensing ion channels like domains"/>
    <property type="match status" value="2"/>
</dbReference>
<evidence type="ECO:0008006" key="17">
    <source>
        <dbReference type="Google" id="ProtNLM"/>
    </source>
</evidence>
<evidence type="ECO:0000256" key="13">
    <source>
        <dbReference type="SAM" id="MobiDB-lite"/>
    </source>
</evidence>
<feature type="transmembrane region" description="Helical" evidence="14">
    <location>
        <begin position="621"/>
        <end position="642"/>
    </location>
</feature>
<feature type="compositionally biased region" description="Polar residues" evidence="13">
    <location>
        <begin position="552"/>
        <end position="564"/>
    </location>
</feature>
<keyword evidence="5 12" id="KW-0812">Transmembrane</keyword>
<evidence type="ECO:0000256" key="12">
    <source>
        <dbReference type="RuleBase" id="RU000679"/>
    </source>
</evidence>
<evidence type="ECO:0000313" key="16">
    <source>
        <dbReference type="Proteomes" id="UP001549920"/>
    </source>
</evidence>
<dbReference type="PANTHER" id="PTHR11690:SF288">
    <property type="entry name" value="AMILORIDE-SENSITIVE NA+ CHANNEL-RELATED"/>
    <property type="match status" value="1"/>
</dbReference>
<feature type="transmembrane region" description="Helical" evidence="14">
    <location>
        <begin position="30"/>
        <end position="51"/>
    </location>
</feature>
<evidence type="ECO:0000256" key="1">
    <source>
        <dbReference type="ARBA" id="ARBA00004141"/>
    </source>
</evidence>
<proteinExistence type="inferred from homology"/>
<evidence type="ECO:0000256" key="9">
    <source>
        <dbReference type="ARBA" id="ARBA00023136"/>
    </source>
</evidence>
<organism evidence="15 16">
    <name type="scientific">Loxostege sticticalis</name>
    <name type="common">Beet webworm moth</name>
    <dbReference type="NCBI Taxonomy" id="481309"/>
    <lineage>
        <taxon>Eukaryota</taxon>
        <taxon>Metazoa</taxon>
        <taxon>Ecdysozoa</taxon>
        <taxon>Arthropoda</taxon>
        <taxon>Hexapoda</taxon>
        <taxon>Insecta</taxon>
        <taxon>Pterygota</taxon>
        <taxon>Neoptera</taxon>
        <taxon>Endopterygota</taxon>
        <taxon>Lepidoptera</taxon>
        <taxon>Glossata</taxon>
        <taxon>Ditrysia</taxon>
        <taxon>Pyraloidea</taxon>
        <taxon>Crambidae</taxon>
        <taxon>Pyraustinae</taxon>
        <taxon>Loxostege</taxon>
    </lineage>
</organism>
<comment type="similarity">
    <text evidence="2 12">Belongs to the amiloride-sensitive sodium channel (TC 1.A.6) family.</text>
</comment>
<dbReference type="PANTHER" id="PTHR11690">
    <property type="entry name" value="AMILORIDE-SENSITIVE SODIUM CHANNEL-RELATED"/>
    <property type="match status" value="1"/>
</dbReference>
<keyword evidence="3 12" id="KW-0813">Transport</keyword>
<keyword evidence="6 14" id="KW-1133">Transmembrane helix</keyword>
<comment type="caution">
    <text evidence="15">The sequence shown here is derived from an EMBL/GenBank/DDBJ whole genome shotgun (WGS) entry which is preliminary data.</text>
</comment>